<evidence type="ECO:0000313" key="1">
    <source>
        <dbReference type="EMBL" id="RRJ83038.1"/>
    </source>
</evidence>
<reference evidence="1 2" key="1">
    <citation type="submission" date="2018-08" db="EMBL/GenBank/DDBJ databases">
        <authorList>
            <person name="Khan S.A."/>
        </authorList>
    </citation>
    <scope>NUCLEOTIDE SEQUENCE [LARGE SCALE GENOMIC DNA]</scope>
    <source>
        <strain evidence="1 2">GTF-13</strain>
    </source>
</reference>
<accession>A0A3P3VMD3</accession>
<evidence type="ECO:0000313" key="2">
    <source>
        <dbReference type="Proteomes" id="UP000280792"/>
    </source>
</evidence>
<dbReference type="AlphaFoldDB" id="A0A3P3VMD3"/>
<protein>
    <submittedName>
        <fullName evidence="1">DUF2855 family protein</fullName>
    </submittedName>
</protein>
<dbReference type="InterPro" id="IPR021276">
    <property type="entry name" value="DUF2855"/>
</dbReference>
<dbReference type="EMBL" id="QWEZ01000002">
    <property type="protein sequence ID" value="RRJ83038.1"/>
    <property type="molecule type" value="Genomic_DNA"/>
</dbReference>
<organism evidence="1 2">
    <name type="scientific">Aestuariirhabdus litorea</name>
    <dbReference type="NCBI Taxonomy" id="2528527"/>
    <lineage>
        <taxon>Bacteria</taxon>
        <taxon>Pseudomonadati</taxon>
        <taxon>Pseudomonadota</taxon>
        <taxon>Gammaproteobacteria</taxon>
        <taxon>Oceanospirillales</taxon>
        <taxon>Aestuariirhabdaceae</taxon>
        <taxon>Aestuariirhabdus</taxon>
    </lineage>
</organism>
<sequence length="377" mass="41871">MNRSPAPSTQQRTFVVNRRHFEQSRQLSAPAPTPEQLQPGQLLLAVDRFAFTANNITYAAMGKALRYWEFFPAEGEEGIIPVWGFADVIASRCEGIEVGERIYGYYPMASHLRVEPVQVSDASFVDGSEHRRSLPVIYNQYIRSAVDPIYRADTEALQMLLRPLFTTSFLLDDFFIDNQLFGARSLVLTSASSKTALGMAFLLSQQRDQRTLDYEVVGLTSARNRAFVESLGCYDRVLEYGAVESLDPGVATAIVDFAGMGELLGRLHRHFDTQLTYSCLVGAAHWDARAGAPAELPGAAPEMFFAPTQAQKRLKEWGGAAFQQRVATAWATFLDFVGGWMRVEEALGGEAAERVYQQTLAGDIDPQTGYILSLRQD</sequence>
<comment type="caution">
    <text evidence="1">The sequence shown here is derived from an EMBL/GenBank/DDBJ whole genome shotgun (WGS) entry which is preliminary data.</text>
</comment>
<gene>
    <name evidence="1" type="ORF">D0544_14445</name>
</gene>
<dbReference type="Pfam" id="PF11017">
    <property type="entry name" value="DUF2855"/>
    <property type="match status" value="1"/>
</dbReference>
<proteinExistence type="predicted"/>
<dbReference type="Proteomes" id="UP000280792">
    <property type="component" value="Unassembled WGS sequence"/>
</dbReference>
<keyword evidence="2" id="KW-1185">Reference proteome</keyword>
<dbReference type="RefSeq" id="WP_125017336.1">
    <property type="nucleotide sequence ID" value="NZ_QWEZ01000002.1"/>
</dbReference>
<name>A0A3P3VMD3_9GAMM</name>
<reference evidence="1 2" key="2">
    <citation type="submission" date="2018-12" db="EMBL/GenBank/DDBJ databases">
        <title>Simiduia agarivorans gen. nov., sp. nov., a marine, agarolytic bacterium isolated from shallow coastal water from Keelung, Taiwan.</title>
        <authorList>
            <person name="Shieh W.Y."/>
        </authorList>
    </citation>
    <scope>NUCLEOTIDE SEQUENCE [LARGE SCALE GENOMIC DNA]</scope>
    <source>
        <strain evidence="1 2">GTF-13</strain>
    </source>
</reference>